<keyword evidence="2" id="KW-1185">Reference proteome</keyword>
<sequence>MNPVRWEDIAQDSPARRRSVKTVSAIYEANRIATTKTKRAARKSPAPRNNTVDAQALPTCPRCQCISARELAWLDIFGRNAPTIRQFLLLREILPTLLRTPPPSLLASIPLLPPS</sequence>
<dbReference type="OrthoDB" id="6315297at2759"/>
<evidence type="ECO:0000313" key="3">
    <source>
        <dbReference type="WBParaSite" id="SSLN_0000644301-mRNA-1"/>
    </source>
</evidence>
<dbReference type="EMBL" id="UYSU01033605">
    <property type="protein sequence ID" value="VDL92631.1"/>
    <property type="molecule type" value="Genomic_DNA"/>
</dbReference>
<dbReference type="WBParaSite" id="SSLN_0000644301-mRNA-1">
    <property type="protein sequence ID" value="SSLN_0000644301-mRNA-1"/>
    <property type="gene ID" value="SSLN_0000644301"/>
</dbReference>
<organism evidence="3">
    <name type="scientific">Schistocephalus solidus</name>
    <name type="common">Tapeworm</name>
    <dbReference type="NCBI Taxonomy" id="70667"/>
    <lineage>
        <taxon>Eukaryota</taxon>
        <taxon>Metazoa</taxon>
        <taxon>Spiralia</taxon>
        <taxon>Lophotrochozoa</taxon>
        <taxon>Platyhelminthes</taxon>
        <taxon>Cestoda</taxon>
        <taxon>Eucestoda</taxon>
        <taxon>Diphyllobothriidea</taxon>
        <taxon>Diphyllobothriidae</taxon>
        <taxon>Schistocephalus</taxon>
    </lineage>
</organism>
<proteinExistence type="predicted"/>
<dbReference type="AlphaFoldDB" id="A0A183SPU8"/>
<reference evidence="1 2" key="2">
    <citation type="submission" date="2018-11" db="EMBL/GenBank/DDBJ databases">
        <authorList>
            <consortium name="Pathogen Informatics"/>
        </authorList>
    </citation>
    <scope>NUCLEOTIDE SEQUENCE [LARGE SCALE GENOMIC DNA]</scope>
    <source>
        <strain evidence="1 2">NST_G2</strain>
    </source>
</reference>
<reference evidence="3" key="1">
    <citation type="submission" date="2016-06" db="UniProtKB">
        <authorList>
            <consortium name="WormBaseParasite"/>
        </authorList>
    </citation>
    <scope>IDENTIFICATION</scope>
</reference>
<evidence type="ECO:0000313" key="1">
    <source>
        <dbReference type="EMBL" id="VDL92631.1"/>
    </source>
</evidence>
<dbReference type="Proteomes" id="UP000275846">
    <property type="component" value="Unassembled WGS sequence"/>
</dbReference>
<evidence type="ECO:0000313" key="2">
    <source>
        <dbReference type="Proteomes" id="UP000275846"/>
    </source>
</evidence>
<accession>A0A183SPU8</accession>
<protein>
    <submittedName>
        <fullName evidence="3">Transposase</fullName>
    </submittedName>
</protein>
<gene>
    <name evidence="1" type="ORF">SSLN_LOCUS6246</name>
</gene>
<name>A0A183SPU8_SCHSO</name>